<organism evidence="2 3">
    <name type="scientific">Bondarzewia mesenterica</name>
    <dbReference type="NCBI Taxonomy" id="1095465"/>
    <lineage>
        <taxon>Eukaryota</taxon>
        <taxon>Fungi</taxon>
        <taxon>Dikarya</taxon>
        <taxon>Basidiomycota</taxon>
        <taxon>Agaricomycotina</taxon>
        <taxon>Agaricomycetes</taxon>
        <taxon>Russulales</taxon>
        <taxon>Bondarzewiaceae</taxon>
        <taxon>Bondarzewia</taxon>
    </lineage>
</organism>
<feature type="coiled-coil region" evidence="1">
    <location>
        <begin position="256"/>
        <end position="344"/>
    </location>
</feature>
<dbReference type="Proteomes" id="UP000310158">
    <property type="component" value="Unassembled WGS sequence"/>
</dbReference>
<evidence type="ECO:0000313" key="2">
    <source>
        <dbReference type="EMBL" id="THH04296.1"/>
    </source>
</evidence>
<dbReference type="AlphaFoldDB" id="A0A4S4KZB4"/>
<feature type="coiled-coil region" evidence="1">
    <location>
        <begin position="138"/>
        <end position="219"/>
    </location>
</feature>
<evidence type="ECO:0000313" key="3">
    <source>
        <dbReference type="Proteomes" id="UP000310158"/>
    </source>
</evidence>
<reference evidence="2 3" key="1">
    <citation type="submission" date="2019-02" db="EMBL/GenBank/DDBJ databases">
        <title>Genome sequencing of the rare red list fungi Bondarzewia mesenterica.</title>
        <authorList>
            <person name="Buettner E."/>
            <person name="Kellner H."/>
        </authorList>
    </citation>
    <scope>NUCLEOTIDE SEQUENCE [LARGE SCALE GENOMIC DNA]</scope>
    <source>
        <strain evidence="2 3">DSM 108281</strain>
    </source>
</reference>
<keyword evidence="3" id="KW-1185">Reference proteome</keyword>
<accession>A0A4S4KZB4</accession>
<keyword evidence="1" id="KW-0175">Coiled coil</keyword>
<proteinExistence type="predicted"/>
<gene>
    <name evidence="2" type="ORF">EW146_g10214</name>
</gene>
<protein>
    <submittedName>
        <fullName evidence="2">Uncharacterized protein</fullName>
    </submittedName>
</protein>
<name>A0A4S4KZB4_9AGAM</name>
<sequence>MPLRSLVHLKIIFPDTGVLLPVPDTPVEVTSELRLKLAQFLDPLKEMPELEVLELKDAVPILPSTSLHLPLVTQIVPLPHLTLLALTGPALHSPHAGGPKSGVSPLKTILASASDYNLESLTSDPWTSDSSERLVDIVQKATSDRAQSAEEIAQLKATVEELCIESSSELGQVVERLTVEKADLEQELHDQTNAVMELRECLEKQAAEAESIRKWAQRDLPVHEALHDAMVTPTRSPSRHDSNALHGEIVGLKLIIQELQKENVTVAQQNKLLESENKLLLFEMDQLRAVMRTLENSIEQSLLREEQALGLNSPSTSDDIAKLKMALKDLKVKHKMDIEQLRKKQVEVEMKSARTIHDLNKEVSKLESLIELKIYREDELEQEVERLKGKPSKSHKKSSTRTVEVIRESTDFEMTMSEDAPYGSHVNVCEICEQPGYNIFTCDVLKGNVAPPSHPQSSTNSLLFFDVFLELFTTSGHRPFNQAHDHMHKFEAEGYHYWHVAKEYLLRLAVADGLISIGELLIGLFAGAGYAYA</sequence>
<dbReference type="OrthoDB" id="2130750at2759"/>
<dbReference type="EMBL" id="SGPL01001184">
    <property type="protein sequence ID" value="THH04296.1"/>
    <property type="molecule type" value="Genomic_DNA"/>
</dbReference>
<evidence type="ECO:0000256" key="1">
    <source>
        <dbReference type="SAM" id="Coils"/>
    </source>
</evidence>
<comment type="caution">
    <text evidence="2">The sequence shown here is derived from an EMBL/GenBank/DDBJ whole genome shotgun (WGS) entry which is preliminary data.</text>
</comment>